<dbReference type="eggNOG" id="ENOG5030AMH">
    <property type="taxonomic scope" value="Bacteria"/>
</dbReference>
<dbReference type="OrthoDB" id="2304834at2"/>
<gene>
    <name evidence="1" type="ORF">FD03_GL002229</name>
</gene>
<comment type="caution">
    <text evidence="1">The sequence shown here is derived from an EMBL/GenBank/DDBJ whole genome shotgun (WGS) entry which is preliminary data.</text>
</comment>
<dbReference type="Proteomes" id="UP000051248">
    <property type="component" value="Unassembled WGS sequence"/>
</dbReference>
<keyword evidence="2" id="KW-1185">Reference proteome</keyword>
<dbReference type="AlphaFoldDB" id="A0A0R1KK02"/>
<protein>
    <submittedName>
        <fullName evidence="1">Uncharacterized protein</fullName>
    </submittedName>
</protein>
<dbReference type="STRING" id="1423775.FD03_GL002229"/>
<sequence length="115" mass="13868">MQNYRQQIEEKQTINQFKVNWHNMLNYSYLNKRRTTFFYEYDTNTMTFNDYTRSGKFSQEIKLPKTLKSNRGHDITINVSENGANSPRTIELKSTATHRIYHYAIQMMWGELVEK</sequence>
<proteinExistence type="predicted"/>
<accession>A0A0R1KK02</accession>
<dbReference type="PATRIC" id="fig|1423775.4.peg.2267"/>
<evidence type="ECO:0000313" key="1">
    <source>
        <dbReference type="EMBL" id="KRK80314.1"/>
    </source>
</evidence>
<reference evidence="1 2" key="1">
    <citation type="journal article" date="2015" name="Genome Announc.">
        <title>Expanding the biotechnology potential of lactobacilli through comparative genomics of 213 strains and associated genera.</title>
        <authorList>
            <person name="Sun Z."/>
            <person name="Harris H.M."/>
            <person name="McCann A."/>
            <person name="Guo C."/>
            <person name="Argimon S."/>
            <person name="Zhang W."/>
            <person name="Yang X."/>
            <person name="Jeffery I.B."/>
            <person name="Cooney J.C."/>
            <person name="Kagawa T.F."/>
            <person name="Liu W."/>
            <person name="Song Y."/>
            <person name="Salvetti E."/>
            <person name="Wrobel A."/>
            <person name="Rasinkangas P."/>
            <person name="Parkhill J."/>
            <person name="Rea M.C."/>
            <person name="O'Sullivan O."/>
            <person name="Ritari J."/>
            <person name="Douillard F.P."/>
            <person name="Paul Ross R."/>
            <person name="Yang R."/>
            <person name="Briner A.E."/>
            <person name="Felis G.E."/>
            <person name="de Vos W.M."/>
            <person name="Barrangou R."/>
            <person name="Klaenhammer T.R."/>
            <person name="Caufield P.W."/>
            <person name="Cui Y."/>
            <person name="Zhang H."/>
            <person name="O'Toole P.W."/>
        </authorList>
    </citation>
    <scope>NUCLEOTIDE SEQUENCE [LARGE SCALE GENOMIC DNA]</scope>
    <source>
        <strain evidence="1 2">DSM 19682</strain>
    </source>
</reference>
<evidence type="ECO:0000313" key="2">
    <source>
        <dbReference type="Proteomes" id="UP000051248"/>
    </source>
</evidence>
<organism evidence="1 2">
    <name type="scientific">Companilactobacillus nodensis DSM 19682 = JCM 14932 = NBRC 107160</name>
    <dbReference type="NCBI Taxonomy" id="1423775"/>
    <lineage>
        <taxon>Bacteria</taxon>
        <taxon>Bacillati</taxon>
        <taxon>Bacillota</taxon>
        <taxon>Bacilli</taxon>
        <taxon>Lactobacillales</taxon>
        <taxon>Lactobacillaceae</taxon>
        <taxon>Companilactobacillus</taxon>
    </lineage>
</organism>
<name>A0A0R1KK02_9LACO</name>
<dbReference type="EMBL" id="AZDZ01000004">
    <property type="protein sequence ID" value="KRK80314.1"/>
    <property type="molecule type" value="Genomic_DNA"/>
</dbReference>